<keyword evidence="6" id="KW-0067">ATP-binding</keyword>
<dbReference type="HAMAP" id="MF_00097">
    <property type="entry name" value="TMP_synthase"/>
    <property type="match status" value="1"/>
</dbReference>
<feature type="domain" description="Pyridoxamine kinase/Phosphomethylpyrimidine kinase" evidence="15">
    <location>
        <begin position="18"/>
        <end position="262"/>
    </location>
</feature>
<evidence type="ECO:0000256" key="1">
    <source>
        <dbReference type="ARBA" id="ARBA00005165"/>
    </source>
</evidence>
<feature type="binding site" evidence="13">
    <location>
        <position position="451"/>
    </location>
    <ligand>
        <name>2-[(2R,5Z)-2-carboxy-4-methylthiazol-5(2H)-ylidene]ethyl phosphate</name>
        <dbReference type="ChEBI" id="CHEBI:62899"/>
    </ligand>
</feature>
<evidence type="ECO:0000256" key="6">
    <source>
        <dbReference type="ARBA" id="ARBA00022840"/>
    </source>
</evidence>
<feature type="domain" description="Thiamine phosphate synthase/TenI" evidence="14">
    <location>
        <begin position="305"/>
        <end position="474"/>
    </location>
</feature>
<keyword evidence="7 13" id="KW-0460">Magnesium</keyword>
<dbReference type="EMBL" id="BAAAEO010000001">
    <property type="protein sequence ID" value="GAA0544118.1"/>
    <property type="molecule type" value="Genomic_DNA"/>
</dbReference>
<comment type="catalytic activity">
    <reaction evidence="12 13">
        <text>2-[(2R,5Z)-2-carboxy-4-methylthiazol-5(2H)-ylidene]ethyl phosphate + 4-amino-2-methyl-5-(diphosphooxymethyl)pyrimidine + 2 H(+) = thiamine phosphate + CO2 + diphosphate</text>
        <dbReference type="Rhea" id="RHEA:47844"/>
        <dbReference type="ChEBI" id="CHEBI:15378"/>
        <dbReference type="ChEBI" id="CHEBI:16526"/>
        <dbReference type="ChEBI" id="CHEBI:33019"/>
        <dbReference type="ChEBI" id="CHEBI:37575"/>
        <dbReference type="ChEBI" id="CHEBI:57841"/>
        <dbReference type="ChEBI" id="CHEBI:62899"/>
        <dbReference type="EC" id="2.5.1.3"/>
    </reaction>
</comment>
<comment type="caution">
    <text evidence="16">The sequence shown here is derived from an EMBL/GenBank/DDBJ whole genome shotgun (WGS) entry which is preliminary data.</text>
</comment>
<evidence type="ECO:0000256" key="10">
    <source>
        <dbReference type="ARBA" id="ARBA00047334"/>
    </source>
</evidence>
<evidence type="ECO:0000256" key="8">
    <source>
        <dbReference type="ARBA" id="ARBA00022977"/>
    </source>
</evidence>
<dbReference type="CDD" id="cd00564">
    <property type="entry name" value="TMP_TenI"/>
    <property type="match status" value="1"/>
</dbReference>
<evidence type="ECO:0000256" key="9">
    <source>
        <dbReference type="ARBA" id="ARBA00023268"/>
    </source>
</evidence>
<keyword evidence="9" id="KW-0511">Multifunctional enzyme</keyword>
<feature type="binding site" evidence="13">
    <location>
        <begin position="471"/>
        <end position="472"/>
    </location>
    <ligand>
        <name>2-[(2R,5Z)-2-carboxy-4-methylthiazol-5(2H)-ylidene]ethyl phosphate</name>
        <dbReference type="ChEBI" id="CHEBI:62899"/>
    </ligand>
</feature>
<comment type="similarity">
    <text evidence="13">Belongs to the thiamine-phosphate synthase family.</text>
</comment>
<dbReference type="Pfam" id="PF08543">
    <property type="entry name" value="Phos_pyr_kin"/>
    <property type="match status" value="1"/>
</dbReference>
<keyword evidence="2 13" id="KW-0808">Transferase</keyword>
<proteinExistence type="inferred from homology"/>
<dbReference type="Proteomes" id="UP001501169">
    <property type="component" value="Unassembled WGS sequence"/>
</dbReference>
<dbReference type="InterPro" id="IPR034291">
    <property type="entry name" value="TMP_synthase"/>
</dbReference>
<evidence type="ECO:0000256" key="11">
    <source>
        <dbReference type="ARBA" id="ARBA00047851"/>
    </source>
</evidence>
<dbReference type="SUPFAM" id="SSF51391">
    <property type="entry name" value="Thiamin phosphate synthase"/>
    <property type="match status" value="1"/>
</dbReference>
<evidence type="ECO:0000256" key="2">
    <source>
        <dbReference type="ARBA" id="ARBA00022679"/>
    </source>
</evidence>
<comment type="cofactor">
    <cofactor evidence="13">
        <name>Mg(2+)</name>
        <dbReference type="ChEBI" id="CHEBI:18420"/>
    </cofactor>
    <text evidence="13">Binds 1 Mg(2+) ion per subunit.</text>
</comment>
<evidence type="ECO:0000256" key="4">
    <source>
        <dbReference type="ARBA" id="ARBA00022741"/>
    </source>
</evidence>
<name>A0ABN1DJ02_9GAMM</name>
<evidence type="ECO:0000313" key="16">
    <source>
        <dbReference type="EMBL" id="GAA0544118.1"/>
    </source>
</evidence>
<feature type="binding site" evidence="13">
    <location>
        <position position="374"/>
    </location>
    <ligand>
        <name>Mg(2+)</name>
        <dbReference type="ChEBI" id="CHEBI:18420"/>
    </ligand>
</feature>
<accession>A0ABN1DJ02</accession>
<gene>
    <name evidence="13 16" type="primary">thiE</name>
    <name evidence="16" type="ORF">GCM10009098_09690</name>
</gene>
<keyword evidence="4" id="KW-0547">Nucleotide-binding</keyword>
<comment type="catalytic activity">
    <reaction evidence="11 13">
        <text>2-(2-carboxy-4-methylthiazol-5-yl)ethyl phosphate + 4-amino-2-methyl-5-(diphosphooxymethyl)pyrimidine + 2 H(+) = thiamine phosphate + CO2 + diphosphate</text>
        <dbReference type="Rhea" id="RHEA:47848"/>
        <dbReference type="ChEBI" id="CHEBI:15378"/>
        <dbReference type="ChEBI" id="CHEBI:16526"/>
        <dbReference type="ChEBI" id="CHEBI:33019"/>
        <dbReference type="ChEBI" id="CHEBI:37575"/>
        <dbReference type="ChEBI" id="CHEBI:57841"/>
        <dbReference type="ChEBI" id="CHEBI:62890"/>
        <dbReference type="EC" id="2.5.1.3"/>
    </reaction>
</comment>
<sequence length="499" mass="53931">MPDPSPTKPIVWTIASSDSGGGAGIQADLHTFSALECHGCSVITAVTAQNSCQVIGYEAVSPALLCAQLNCLLEDMPPQAIKIGLIPEPELLQLLADWLRQHKAAYQFTVIADPVLSSSSGYDFISQSSLSIWRRQLMPLLDLITPNLPELALLSGLPQASEQQQADQLLAAGAKSVLIKGGHSDIRQFVCDTLRTAARPDIILSHNRLPTQNNHGTGCVLSSAIAASAAHNYTLIDSVIIARAYLQQALSLSYTTGKGAGCLQHNSWPENPLYFPHLSEPLQARQEAQAFAAMVSPIGLYPVVDSVQWLLSLLPCQPDVIQLRLKQGDAKDIEQQIKQAINLSRDYGLRLFINDHWELAIKHGAYGVHLGQEDLLQADLAAIASAGLRLGISTHSYTELLIARQLKPSYIALGHVFATQTKQMPSKPQGLTKLKRYAALCRDIPTVAIGGIGLQQIKDVAACGVDGIAVVSAITAQHKPQQAYNDLLQQWSSYHAYNS</sequence>
<dbReference type="InterPro" id="IPR013749">
    <property type="entry name" value="PM/HMP-P_kinase-1"/>
</dbReference>
<feature type="binding site" evidence="13">
    <location>
        <position position="393"/>
    </location>
    <ligand>
        <name>4-amino-2-methyl-5-(diphosphooxymethyl)pyrimidine</name>
        <dbReference type="ChEBI" id="CHEBI:57841"/>
    </ligand>
</feature>
<keyword evidence="3 13" id="KW-0479">Metal-binding</keyword>
<feature type="binding site" evidence="13">
    <location>
        <begin position="322"/>
        <end position="326"/>
    </location>
    <ligand>
        <name>4-amino-2-methyl-5-(diphosphooxymethyl)pyrimidine</name>
        <dbReference type="ChEBI" id="CHEBI:57841"/>
    </ligand>
</feature>
<feature type="binding site" evidence="13">
    <location>
        <begin position="419"/>
        <end position="421"/>
    </location>
    <ligand>
        <name>2-[(2R,5Z)-2-carboxy-4-methylthiazol-5(2H)-ylidene]ethyl phosphate</name>
        <dbReference type="ChEBI" id="CHEBI:62899"/>
    </ligand>
</feature>
<evidence type="ECO:0000256" key="7">
    <source>
        <dbReference type="ARBA" id="ARBA00022842"/>
    </source>
</evidence>
<evidence type="ECO:0000259" key="15">
    <source>
        <dbReference type="Pfam" id="PF08543"/>
    </source>
</evidence>
<keyword evidence="17" id="KW-1185">Reference proteome</keyword>
<dbReference type="RefSeq" id="WP_226765286.1">
    <property type="nucleotide sequence ID" value="NZ_BAAAEO010000001.1"/>
</dbReference>
<evidence type="ECO:0000256" key="13">
    <source>
        <dbReference type="HAMAP-Rule" id="MF_00097"/>
    </source>
</evidence>
<keyword evidence="5" id="KW-0418">Kinase</keyword>
<dbReference type="SUPFAM" id="SSF53613">
    <property type="entry name" value="Ribokinase-like"/>
    <property type="match status" value="1"/>
</dbReference>
<dbReference type="InterPro" id="IPR036206">
    <property type="entry name" value="ThiamineP_synth_sf"/>
</dbReference>
<dbReference type="NCBIfam" id="TIGR00097">
    <property type="entry name" value="HMP-P_kinase"/>
    <property type="match status" value="1"/>
</dbReference>
<comment type="catalytic activity">
    <reaction evidence="10 13">
        <text>4-methyl-5-(2-phosphooxyethyl)-thiazole + 4-amino-2-methyl-5-(diphosphooxymethyl)pyrimidine + H(+) = thiamine phosphate + diphosphate</text>
        <dbReference type="Rhea" id="RHEA:22328"/>
        <dbReference type="ChEBI" id="CHEBI:15378"/>
        <dbReference type="ChEBI" id="CHEBI:33019"/>
        <dbReference type="ChEBI" id="CHEBI:37575"/>
        <dbReference type="ChEBI" id="CHEBI:57841"/>
        <dbReference type="ChEBI" id="CHEBI:58296"/>
        <dbReference type="EC" id="2.5.1.3"/>
    </reaction>
</comment>
<dbReference type="InterPro" id="IPR004399">
    <property type="entry name" value="HMP/HMP-P_kinase_dom"/>
</dbReference>
<dbReference type="Gene3D" id="3.40.1190.20">
    <property type="match status" value="1"/>
</dbReference>
<comment type="pathway">
    <text evidence="1 13">Cofactor biosynthesis; thiamine diphosphate biosynthesis; thiamine phosphate from 4-amino-2-methyl-5-diphosphomethylpyrimidine and 4-methyl-5-(2-phosphoethyl)-thiazole: step 1/1.</text>
</comment>
<dbReference type="InterPro" id="IPR022998">
    <property type="entry name" value="ThiamineP_synth_TenI"/>
</dbReference>
<evidence type="ECO:0000256" key="5">
    <source>
        <dbReference type="ARBA" id="ARBA00022777"/>
    </source>
</evidence>
<dbReference type="NCBIfam" id="NF002904">
    <property type="entry name" value="PRK03512.1"/>
    <property type="match status" value="1"/>
</dbReference>
<dbReference type="PANTHER" id="PTHR20858:SF17">
    <property type="entry name" value="HYDROXYMETHYLPYRIMIDINE_PHOSPHOMETHYLPYRIMIDINE KINASE THI20-RELATED"/>
    <property type="match status" value="1"/>
</dbReference>
<keyword evidence="8 13" id="KW-0784">Thiamine biosynthesis</keyword>
<comment type="function">
    <text evidence="13">Condenses 4-methyl-5-(beta-hydroxyethyl)thiazole monophosphate (THZ-P) and 2-methyl-4-amino-5-hydroxymethyl pyrimidine pyrophosphate (HMP-PP) to form thiamine monophosphate (TMP).</text>
</comment>
<evidence type="ECO:0000259" key="14">
    <source>
        <dbReference type="Pfam" id="PF02581"/>
    </source>
</evidence>
<feature type="binding site" evidence="13">
    <location>
        <position position="422"/>
    </location>
    <ligand>
        <name>4-amino-2-methyl-5-(diphosphooxymethyl)pyrimidine</name>
        <dbReference type="ChEBI" id="CHEBI:57841"/>
    </ligand>
</feature>
<evidence type="ECO:0000313" key="17">
    <source>
        <dbReference type="Proteomes" id="UP001501169"/>
    </source>
</evidence>
<organism evidence="16 17">
    <name type="scientific">Rheinheimera aquimaris</name>
    <dbReference type="NCBI Taxonomy" id="412437"/>
    <lineage>
        <taxon>Bacteria</taxon>
        <taxon>Pseudomonadati</taxon>
        <taxon>Pseudomonadota</taxon>
        <taxon>Gammaproteobacteria</taxon>
        <taxon>Chromatiales</taxon>
        <taxon>Chromatiaceae</taxon>
        <taxon>Rheinheimera</taxon>
    </lineage>
</organism>
<dbReference type="InterPro" id="IPR013785">
    <property type="entry name" value="Aldolase_TIM"/>
</dbReference>
<dbReference type="PANTHER" id="PTHR20858">
    <property type="entry name" value="PHOSPHOMETHYLPYRIMIDINE KINASE"/>
    <property type="match status" value="1"/>
</dbReference>
<dbReference type="CDD" id="cd01169">
    <property type="entry name" value="HMPP_kinase"/>
    <property type="match status" value="1"/>
</dbReference>
<evidence type="ECO:0000256" key="12">
    <source>
        <dbReference type="ARBA" id="ARBA00047883"/>
    </source>
</evidence>
<protein>
    <recommendedName>
        <fullName evidence="13">Thiamine-phosphate synthase</fullName>
        <shortName evidence="13">TP synthase</shortName>
        <shortName evidence="13">TPS</shortName>
        <ecNumber evidence="13">2.5.1.3</ecNumber>
    </recommendedName>
    <alternativeName>
        <fullName evidence="13">Thiamine-phosphate pyrophosphorylase</fullName>
        <shortName evidence="13">TMP pyrophosphorylase</shortName>
        <shortName evidence="13">TMP-PPase</shortName>
    </alternativeName>
</protein>
<reference evidence="17" key="1">
    <citation type="journal article" date="2019" name="Int. J. Syst. Evol. Microbiol.">
        <title>The Global Catalogue of Microorganisms (GCM) 10K type strain sequencing project: providing services to taxonomists for standard genome sequencing and annotation.</title>
        <authorList>
            <consortium name="The Broad Institute Genomics Platform"/>
            <consortium name="The Broad Institute Genome Sequencing Center for Infectious Disease"/>
            <person name="Wu L."/>
            <person name="Ma J."/>
        </authorList>
    </citation>
    <scope>NUCLEOTIDE SEQUENCE [LARGE SCALE GENOMIC DNA]</scope>
    <source>
        <strain evidence="17">JCM 14331</strain>
    </source>
</reference>
<dbReference type="InterPro" id="IPR029056">
    <property type="entry name" value="Ribokinase-like"/>
</dbReference>
<dbReference type="Pfam" id="PF02581">
    <property type="entry name" value="TMP-TENI"/>
    <property type="match status" value="1"/>
</dbReference>
<dbReference type="EC" id="2.5.1.3" evidence="13"/>
<feature type="binding site" evidence="13">
    <location>
        <position position="354"/>
    </location>
    <ligand>
        <name>4-amino-2-methyl-5-(diphosphooxymethyl)pyrimidine</name>
        <dbReference type="ChEBI" id="CHEBI:57841"/>
    </ligand>
</feature>
<evidence type="ECO:0000256" key="3">
    <source>
        <dbReference type="ARBA" id="ARBA00022723"/>
    </source>
</evidence>
<dbReference type="NCBIfam" id="TIGR00693">
    <property type="entry name" value="thiE"/>
    <property type="match status" value="1"/>
</dbReference>
<dbReference type="Gene3D" id="3.20.20.70">
    <property type="entry name" value="Aldolase class I"/>
    <property type="match status" value="1"/>
</dbReference>
<feature type="binding site" evidence="13">
    <location>
        <position position="355"/>
    </location>
    <ligand>
        <name>Mg(2+)</name>
        <dbReference type="ChEBI" id="CHEBI:18420"/>
    </ligand>
</feature>